<dbReference type="Proteomes" id="UP000636800">
    <property type="component" value="Unassembled WGS sequence"/>
</dbReference>
<evidence type="ECO:0000256" key="4">
    <source>
        <dbReference type="ARBA" id="ARBA00023163"/>
    </source>
</evidence>
<dbReference type="PROSITE" id="PS51293">
    <property type="entry name" value="SANT"/>
    <property type="match status" value="1"/>
</dbReference>
<dbReference type="FunFam" id="1.10.10.60:FF:000009">
    <property type="entry name" value="transcription factor MYB1R1"/>
    <property type="match status" value="1"/>
</dbReference>
<evidence type="ECO:0000259" key="7">
    <source>
        <dbReference type="PROSITE" id="PS51293"/>
    </source>
</evidence>
<accession>A0A835PF87</accession>
<dbReference type="EMBL" id="JADCNL010000064">
    <property type="protein sequence ID" value="KAG0451305.1"/>
    <property type="molecule type" value="Genomic_DNA"/>
</dbReference>
<dbReference type="AlphaFoldDB" id="A0A835PF87"/>
<dbReference type="GO" id="GO:0009723">
    <property type="term" value="P:response to ethylene"/>
    <property type="evidence" value="ECO:0007669"/>
    <property type="project" value="TreeGrafter"/>
</dbReference>
<evidence type="ECO:0000259" key="8">
    <source>
        <dbReference type="PROSITE" id="PS51294"/>
    </source>
</evidence>
<dbReference type="OrthoDB" id="1663137at2759"/>
<evidence type="ECO:0000313" key="10">
    <source>
        <dbReference type="Proteomes" id="UP000636800"/>
    </source>
</evidence>
<reference evidence="9 10" key="1">
    <citation type="journal article" date="2020" name="Nat. Food">
        <title>A phased Vanilla planifolia genome enables genetic improvement of flavour and production.</title>
        <authorList>
            <person name="Hasing T."/>
            <person name="Tang H."/>
            <person name="Brym M."/>
            <person name="Khazi F."/>
            <person name="Huang T."/>
            <person name="Chambers A.H."/>
        </authorList>
    </citation>
    <scope>NUCLEOTIDE SEQUENCE [LARGE SCALE GENOMIC DNA]</scope>
    <source>
        <tissue evidence="9">Leaf</tissue>
    </source>
</reference>
<keyword evidence="5" id="KW-0539">Nucleus</keyword>
<comment type="caution">
    <text evidence="9">The sequence shown here is derived from an EMBL/GenBank/DDBJ whole genome shotgun (WGS) entry which is preliminary data.</text>
</comment>
<evidence type="ECO:0000256" key="5">
    <source>
        <dbReference type="ARBA" id="ARBA00023242"/>
    </source>
</evidence>
<organism evidence="9 10">
    <name type="scientific">Vanilla planifolia</name>
    <name type="common">Vanilla</name>
    <dbReference type="NCBI Taxonomy" id="51239"/>
    <lineage>
        <taxon>Eukaryota</taxon>
        <taxon>Viridiplantae</taxon>
        <taxon>Streptophyta</taxon>
        <taxon>Embryophyta</taxon>
        <taxon>Tracheophyta</taxon>
        <taxon>Spermatophyta</taxon>
        <taxon>Magnoliopsida</taxon>
        <taxon>Liliopsida</taxon>
        <taxon>Asparagales</taxon>
        <taxon>Orchidaceae</taxon>
        <taxon>Vanilloideae</taxon>
        <taxon>Vanilleae</taxon>
        <taxon>Vanilla</taxon>
    </lineage>
</organism>
<dbReference type="PANTHER" id="PTHR44191">
    <property type="entry name" value="TRANSCRIPTION FACTOR KUA1"/>
    <property type="match status" value="1"/>
</dbReference>
<dbReference type="SUPFAM" id="SSF46689">
    <property type="entry name" value="Homeodomain-like"/>
    <property type="match status" value="1"/>
</dbReference>
<feature type="domain" description="HTH myb-type" evidence="8">
    <location>
        <begin position="51"/>
        <end position="107"/>
    </location>
</feature>
<evidence type="ECO:0000256" key="3">
    <source>
        <dbReference type="ARBA" id="ARBA00023125"/>
    </source>
</evidence>
<feature type="domain" description="Myb-like" evidence="6">
    <location>
        <begin position="51"/>
        <end position="103"/>
    </location>
</feature>
<dbReference type="GO" id="GO:0005634">
    <property type="term" value="C:nucleus"/>
    <property type="evidence" value="ECO:0007669"/>
    <property type="project" value="UniProtKB-SubCell"/>
</dbReference>
<dbReference type="NCBIfam" id="TIGR01557">
    <property type="entry name" value="myb_SHAQKYF"/>
    <property type="match status" value="1"/>
</dbReference>
<dbReference type="GO" id="GO:0009739">
    <property type="term" value="P:response to gibberellin"/>
    <property type="evidence" value="ECO:0007669"/>
    <property type="project" value="TreeGrafter"/>
</dbReference>
<gene>
    <name evidence="9" type="ORF">HPP92_026510</name>
</gene>
<keyword evidence="2" id="KW-0805">Transcription regulation</keyword>
<evidence type="ECO:0000256" key="1">
    <source>
        <dbReference type="ARBA" id="ARBA00004123"/>
    </source>
</evidence>
<dbReference type="InterPro" id="IPR006447">
    <property type="entry name" value="Myb_dom_plants"/>
</dbReference>
<feature type="domain" description="SANT" evidence="7">
    <location>
        <begin position="59"/>
        <end position="107"/>
    </location>
</feature>
<name>A0A835PF87_VANPL</name>
<dbReference type="PROSITE" id="PS50090">
    <property type="entry name" value="MYB_LIKE"/>
    <property type="match status" value="1"/>
</dbReference>
<dbReference type="CDD" id="cd00167">
    <property type="entry name" value="SANT"/>
    <property type="match status" value="1"/>
</dbReference>
<evidence type="ECO:0000256" key="2">
    <source>
        <dbReference type="ARBA" id="ARBA00023015"/>
    </source>
</evidence>
<dbReference type="InterPro" id="IPR052245">
    <property type="entry name" value="Plant_Stress_Dev_TF"/>
</dbReference>
<sequence>MKKSLSMDCLPYVAVPSPSSSTCSSSLLCIEEAAEKMSNGYISDGLLGRAQERKKGVPWTEDEHRAFLAGLEKLGKGDWRGISRHFVLTRTPSQVASHAQKYFLRQNTLNKKKRRGSLFDVMGIPEIPAQVKESSKTKEHFFFSNTRTAAAIDLNTPGAEARASGPDLELSISFSTSPLLGSVRVT</sequence>
<keyword evidence="10" id="KW-1185">Reference proteome</keyword>
<keyword evidence="3" id="KW-0238">DNA-binding</keyword>
<evidence type="ECO:0000259" key="6">
    <source>
        <dbReference type="PROSITE" id="PS50090"/>
    </source>
</evidence>
<dbReference type="Pfam" id="PF00249">
    <property type="entry name" value="Myb_DNA-binding"/>
    <property type="match status" value="1"/>
</dbReference>
<dbReference type="GO" id="GO:0003677">
    <property type="term" value="F:DNA binding"/>
    <property type="evidence" value="ECO:0007669"/>
    <property type="project" value="UniProtKB-KW"/>
</dbReference>
<dbReference type="PANTHER" id="PTHR44191:SF62">
    <property type="entry name" value="OS04G0341900 PROTEIN"/>
    <property type="match status" value="1"/>
</dbReference>
<dbReference type="InterPro" id="IPR009057">
    <property type="entry name" value="Homeodomain-like_sf"/>
</dbReference>
<evidence type="ECO:0000313" key="9">
    <source>
        <dbReference type="EMBL" id="KAG0451305.1"/>
    </source>
</evidence>
<proteinExistence type="predicted"/>
<dbReference type="SMART" id="SM00717">
    <property type="entry name" value="SANT"/>
    <property type="match status" value="1"/>
</dbReference>
<dbReference type="PROSITE" id="PS51294">
    <property type="entry name" value="HTH_MYB"/>
    <property type="match status" value="1"/>
</dbReference>
<dbReference type="InterPro" id="IPR017884">
    <property type="entry name" value="SANT_dom"/>
</dbReference>
<dbReference type="InterPro" id="IPR017930">
    <property type="entry name" value="Myb_dom"/>
</dbReference>
<dbReference type="GO" id="GO:0006355">
    <property type="term" value="P:regulation of DNA-templated transcription"/>
    <property type="evidence" value="ECO:0007669"/>
    <property type="project" value="UniProtKB-ARBA"/>
</dbReference>
<dbReference type="GO" id="GO:0009744">
    <property type="term" value="P:response to sucrose"/>
    <property type="evidence" value="ECO:0007669"/>
    <property type="project" value="UniProtKB-ARBA"/>
</dbReference>
<protein>
    <submittedName>
        <fullName evidence="9">Uncharacterized protein</fullName>
    </submittedName>
</protein>
<dbReference type="InterPro" id="IPR001005">
    <property type="entry name" value="SANT/Myb"/>
</dbReference>
<comment type="subcellular location">
    <subcellularLocation>
        <location evidence="1">Nucleus</location>
    </subcellularLocation>
</comment>
<keyword evidence="4" id="KW-0804">Transcription</keyword>
<dbReference type="Gene3D" id="1.10.10.60">
    <property type="entry name" value="Homeodomain-like"/>
    <property type="match status" value="1"/>
</dbReference>